<keyword evidence="2" id="KW-0732">Signal</keyword>
<sequence length="420" mass="44712">MHFVTALTLAASASTFVSARLDQVRRHGDSSVGAPHLAARAPVPEPFRLFPAPGASENPQHGSASVSHDALEALFPAAPELSKRSDSPKKGSKCHKKKRPASAKKTADKSAGQILAAAPKSDSDSKKEAAHRQTWAEKQRAADSKKAADDEQKAKDDAKTFTSDDGKQFAAAHKPSDKGEEKKDKGKTDSLPVFDGGAKNKGLLGFTTSNCGPSGATEEEPNGSESFLACGISKSNPSSAWKVPEGVTIDSIKTVSIEHALETNSVWEPCKPFIPLFEKYGAQTGLPPILLASLALQESTCNPHVLGDSGGAFGLMQITEDKCGGRDAKGCSEPDYNIRTGAEYFKKELDNAGGAFLEALARYNGWQPWTMTYSSATAAAYSGCCQCQNNLDYLYQMLNGWLLGRTGYQLGSFKNLAVCD</sequence>
<evidence type="ECO:0000313" key="5">
    <source>
        <dbReference type="Proteomes" id="UP000777482"/>
    </source>
</evidence>
<feature type="chain" id="PRO_5040414004" description="Transglycosylase SLT domain-containing protein" evidence="2">
    <location>
        <begin position="20"/>
        <end position="420"/>
    </location>
</feature>
<dbReference type="OrthoDB" id="2537480at2759"/>
<dbReference type="PANTHER" id="PTHR37423:SF2">
    <property type="entry name" value="MEMBRANE-BOUND LYTIC MUREIN TRANSGLYCOSYLASE C"/>
    <property type="match status" value="1"/>
</dbReference>
<evidence type="ECO:0000313" key="4">
    <source>
        <dbReference type="EMBL" id="KAG0665847.1"/>
    </source>
</evidence>
<feature type="region of interest" description="Disordered" evidence="1">
    <location>
        <begin position="78"/>
        <end position="196"/>
    </location>
</feature>
<feature type="domain" description="Transglycosylase SLT" evidence="3">
    <location>
        <begin position="276"/>
        <end position="365"/>
    </location>
</feature>
<dbReference type="EMBL" id="PUHQ01000007">
    <property type="protein sequence ID" value="KAG0665847.1"/>
    <property type="molecule type" value="Genomic_DNA"/>
</dbReference>
<gene>
    <name evidence="4" type="ORF">C6P46_005941</name>
</gene>
<evidence type="ECO:0000256" key="2">
    <source>
        <dbReference type="SAM" id="SignalP"/>
    </source>
</evidence>
<accession>A0A9P7B892</accession>
<dbReference type="Pfam" id="PF01464">
    <property type="entry name" value="SLT"/>
    <property type="match status" value="1"/>
</dbReference>
<evidence type="ECO:0000256" key="1">
    <source>
        <dbReference type="SAM" id="MobiDB-lite"/>
    </source>
</evidence>
<feature type="compositionally biased region" description="Basic and acidic residues" evidence="1">
    <location>
        <begin position="174"/>
        <end position="188"/>
    </location>
</feature>
<feature type="compositionally biased region" description="Basic residues" evidence="1">
    <location>
        <begin position="90"/>
        <end position="102"/>
    </location>
</feature>
<organism evidence="4 5">
    <name type="scientific">Rhodotorula mucilaginosa</name>
    <name type="common">Yeast</name>
    <name type="synonym">Rhodotorula rubra</name>
    <dbReference type="NCBI Taxonomy" id="5537"/>
    <lineage>
        <taxon>Eukaryota</taxon>
        <taxon>Fungi</taxon>
        <taxon>Dikarya</taxon>
        <taxon>Basidiomycota</taxon>
        <taxon>Pucciniomycotina</taxon>
        <taxon>Microbotryomycetes</taxon>
        <taxon>Sporidiobolales</taxon>
        <taxon>Sporidiobolaceae</taxon>
        <taxon>Rhodotorula</taxon>
    </lineage>
</organism>
<evidence type="ECO:0000259" key="3">
    <source>
        <dbReference type="Pfam" id="PF01464"/>
    </source>
</evidence>
<dbReference type="AlphaFoldDB" id="A0A9P7B892"/>
<feature type="signal peptide" evidence="2">
    <location>
        <begin position="1"/>
        <end position="19"/>
    </location>
</feature>
<dbReference type="InterPro" id="IPR023346">
    <property type="entry name" value="Lysozyme-like_dom_sf"/>
</dbReference>
<proteinExistence type="predicted"/>
<comment type="caution">
    <text evidence="4">The sequence shown here is derived from an EMBL/GenBank/DDBJ whole genome shotgun (WGS) entry which is preliminary data.</text>
</comment>
<feature type="compositionally biased region" description="Basic and acidic residues" evidence="1">
    <location>
        <begin position="121"/>
        <end position="167"/>
    </location>
</feature>
<dbReference type="InterPro" id="IPR008258">
    <property type="entry name" value="Transglycosylase_SLT_dom_1"/>
</dbReference>
<keyword evidence="5" id="KW-1185">Reference proteome</keyword>
<reference evidence="4 5" key="1">
    <citation type="submission" date="2020-11" db="EMBL/GenBank/DDBJ databases">
        <title>Kefir isolates.</title>
        <authorList>
            <person name="Marcisauskas S."/>
            <person name="Kim Y."/>
            <person name="Blasche S."/>
        </authorList>
    </citation>
    <scope>NUCLEOTIDE SEQUENCE [LARGE SCALE GENOMIC DNA]</scope>
    <source>
        <strain evidence="4 5">KR</strain>
    </source>
</reference>
<dbReference type="Proteomes" id="UP000777482">
    <property type="component" value="Unassembled WGS sequence"/>
</dbReference>
<protein>
    <recommendedName>
        <fullName evidence="3">Transglycosylase SLT domain-containing protein</fullName>
    </recommendedName>
</protein>
<dbReference type="SUPFAM" id="SSF53955">
    <property type="entry name" value="Lysozyme-like"/>
    <property type="match status" value="1"/>
</dbReference>
<dbReference type="Gene3D" id="1.10.530.10">
    <property type="match status" value="1"/>
</dbReference>
<dbReference type="PANTHER" id="PTHR37423">
    <property type="entry name" value="SOLUBLE LYTIC MUREIN TRANSGLYCOSYLASE-RELATED"/>
    <property type="match status" value="1"/>
</dbReference>
<name>A0A9P7B892_RHOMI</name>